<dbReference type="AlphaFoldDB" id="A0A1J7GWH7"/>
<organism evidence="1 2">
    <name type="scientific">Lupinus angustifolius</name>
    <name type="common">Narrow-leaved blue lupine</name>
    <dbReference type="NCBI Taxonomy" id="3871"/>
    <lineage>
        <taxon>Eukaryota</taxon>
        <taxon>Viridiplantae</taxon>
        <taxon>Streptophyta</taxon>
        <taxon>Embryophyta</taxon>
        <taxon>Tracheophyta</taxon>
        <taxon>Spermatophyta</taxon>
        <taxon>Magnoliopsida</taxon>
        <taxon>eudicotyledons</taxon>
        <taxon>Gunneridae</taxon>
        <taxon>Pentapetalae</taxon>
        <taxon>rosids</taxon>
        <taxon>fabids</taxon>
        <taxon>Fabales</taxon>
        <taxon>Fabaceae</taxon>
        <taxon>Papilionoideae</taxon>
        <taxon>50 kb inversion clade</taxon>
        <taxon>genistoids sensu lato</taxon>
        <taxon>core genistoids</taxon>
        <taxon>Genisteae</taxon>
        <taxon>Lupinus</taxon>
    </lineage>
</organism>
<sequence length="101" mass="11757">MYKKGRFYKQFKRHGFEHDYDVVGEIFNSSIATGKLSQASTREPPTSDEDKEIEEDFLSKGVHIDYDTIDIDGDDLQEIGRKKRVMDLQGSLDTKRQRILE</sequence>
<proteinExistence type="predicted"/>
<dbReference type="Gramene" id="OIW04919">
    <property type="protein sequence ID" value="OIW04919"/>
    <property type="gene ID" value="TanjilG_15664"/>
</dbReference>
<dbReference type="Proteomes" id="UP000188354">
    <property type="component" value="Chromosome LG09"/>
</dbReference>
<dbReference type="OMA" id="HIDYDTI"/>
<reference evidence="1 2" key="1">
    <citation type="journal article" date="2017" name="Plant Biotechnol. J.">
        <title>A comprehensive draft genome sequence for lupin (Lupinus angustifolius), an emerging health food: insights into plant-microbe interactions and legume evolution.</title>
        <authorList>
            <person name="Hane J.K."/>
            <person name="Ming Y."/>
            <person name="Kamphuis L.G."/>
            <person name="Nelson M.N."/>
            <person name="Garg G."/>
            <person name="Atkins C.A."/>
            <person name="Bayer P.E."/>
            <person name="Bravo A."/>
            <person name="Bringans S."/>
            <person name="Cannon S."/>
            <person name="Edwards D."/>
            <person name="Foley R."/>
            <person name="Gao L.L."/>
            <person name="Harrison M.J."/>
            <person name="Huang W."/>
            <person name="Hurgobin B."/>
            <person name="Li S."/>
            <person name="Liu C.W."/>
            <person name="McGrath A."/>
            <person name="Morahan G."/>
            <person name="Murray J."/>
            <person name="Weller J."/>
            <person name="Jian J."/>
            <person name="Singh K.B."/>
        </authorList>
    </citation>
    <scope>NUCLEOTIDE SEQUENCE [LARGE SCALE GENOMIC DNA]</scope>
    <source>
        <strain evidence="2">cv. Tanjil</strain>
        <tissue evidence="1">Whole plant</tissue>
    </source>
</reference>
<evidence type="ECO:0000313" key="1">
    <source>
        <dbReference type="EMBL" id="OIW04919.1"/>
    </source>
</evidence>
<gene>
    <name evidence="1" type="ORF">TanjilG_15664</name>
</gene>
<keyword evidence="2" id="KW-1185">Reference proteome</keyword>
<accession>A0A1J7GWH7</accession>
<name>A0A1J7GWH7_LUPAN</name>
<dbReference type="EMBL" id="CM007369">
    <property type="protein sequence ID" value="OIW04919.1"/>
    <property type="molecule type" value="Genomic_DNA"/>
</dbReference>
<evidence type="ECO:0000313" key="2">
    <source>
        <dbReference type="Proteomes" id="UP000188354"/>
    </source>
</evidence>
<protein>
    <submittedName>
        <fullName evidence="1">Uncharacterized protein</fullName>
    </submittedName>
</protein>